<dbReference type="PANTHER" id="PTHR33908">
    <property type="entry name" value="MANNOSYLTRANSFERASE YKCB-RELATED"/>
    <property type="match status" value="1"/>
</dbReference>
<evidence type="ECO:0000256" key="2">
    <source>
        <dbReference type="ARBA" id="ARBA00022475"/>
    </source>
</evidence>
<keyword evidence="3 12" id="KW-0328">Glycosyltransferase</keyword>
<evidence type="ECO:0000256" key="1">
    <source>
        <dbReference type="ARBA" id="ARBA00004651"/>
    </source>
</evidence>
<feature type="domain" description="Putative mannosyltransferase YkcA/B-like C-terminal" evidence="11">
    <location>
        <begin position="670"/>
        <end position="762"/>
    </location>
</feature>
<organism evidence="12 13">
    <name type="scientific">Actinacidiphila guanduensis</name>
    <dbReference type="NCBI Taxonomy" id="310781"/>
    <lineage>
        <taxon>Bacteria</taxon>
        <taxon>Bacillati</taxon>
        <taxon>Actinomycetota</taxon>
        <taxon>Actinomycetes</taxon>
        <taxon>Kitasatosporales</taxon>
        <taxon>Streptomycetaceae</taxon>
        <taxon>Actinacidiphila</taxon>
    </lineage>
</organism>
<feature type="region of interest" description="Disordered" evidence="8">
    <location>
        <begin position="623"/>
        <end position="660"/>
    </location>
</feature>
<feature type="compositionally biased region" description="Gly residues" evidence="8">
    <location>
        <begin position="412"/>
        <end position="421"/>
    </location>
</feature>
<evidence type="ECO:0000313" key="12">
    <source>
        <dbReference type="EMBL" id="SDM76841.1"/>
    </source>
</evidence>
<evidence type="ECO:0000313" key="13">
    <source>
        <dbReference type="Proteomes" id="UP000199341"/>
    </source>
</evidence>
<feature type="transmembrane region" description="Helical" evidence="9">
    <location>
        <begin position="580"/>
        <end position="600"/>
    </location>
</feature>
<keyword evidence="13" id="KW-1185">Reference proteome</keyword>
<feature type="transmembrane region" description="Helical" evidence="9">
    <location>
        <begin position="466"/>
        <end position="485"/>
    </location>
</feature>
<dbReference type="GO" id="GO:0010041">
    <property type="term" value="P:response to iron(III) ion"/>
    <property type="evidence" value="ECO:0007669"/>
    <property type="project" value="TreeGrafter"/>
</dbReference>
<evidence type="ECO:0000259" key="11">
    <source>
        <dbReference type="Pfam" id="PF24878"/>
    </source>
</evidence>
<dbReference type="Pfam" id="PF13231">
    <property type="entry name" value="PMT_2"/>
    <property type="match status" value="1"/>
</dbReference>
<dbReference type="InterPro" id="IPR050297">
    <property type="entry name" value="LipidA_mod_glycosyltrf_83"/>
</dbReference>
<dbReference type="EMBL" id="FNIE01000001">
    <property type="protein sequence ID" value="SDM76841.1"/>
    <property type="molecule type" value="Genomic_DNA"/>
</dbReference>
<feature type="transmembrane region" description="Helical" evidence="9">
    <location>
        <begin position="547"/>
        <end position="568"/>
    </location>
</feature>
<dbReference type="Proteomes" id="UP000199341">
    <property type="component" value="Unassembled WGS sequence"/>
</dbReference>
<dbReference type="GO" id="GO:0016763">
    <property type="term" value="F:pentosyltransferase activity"/>
    <property type="evidence" value="ECO:0007669"/>
    <property type="project" value="TreeGrafter"/>
</dbReference>
<evidence type="ECO:0000256" key="9">
    <source>
        <dbReference type="SAM" id="Phobius"/>
    </source>
</evidence>
<feature type="transmembrane region" description="Helical" evidence="9">
    <location>
        <begin position="49"/>
        <end position="73"/>
    </location>
</feature>
<dbReference type="RefSeq" id="WP_093782490.1">
    <property type="nucleotide sequence ID" value="NZ_FNIE01000001.1"/>
</dbReference>
<name>A0A1G9VY09_9ACTN</name>
<evidence type="ECO:0000256" key="3">
    <source>
        <dbReference type="ARBA" id="ARBA00022676"/>
    </source>
</evidence>
<feature type="compositionally biased region" description="Low complexity" evidence="8">
    <location>
        <begin position="322"/>
        <end position="358"/>
    </location>
</feature>
<dbReference type="STRING" id="310781.SAMN05216259_101439"/>
<feature type="transmembrane region" description="Helical" evidence="9">
    <location>
        <begin position="246"/>
        <end position="267"/>
    </location>
</feature>
<feature type="compositionally biased region" description="Gly residues" evidence="8">
    <location>
        <begin position="624"/>
        <end position="657"/>
    </location>
</feature>
<feature type="compositionally biased region" description="Gly residues" evidence="8">
    <location>
        <begin position="359"/>
        <end position="405"/>
    </location>
</feature>
<feature type="transmembrane region" description="Helical" evidence="9">
    <location>
        <begin position="151"/>
        <end position="170"/>
    </location>
</feature>
<dbReference type="GO" id="GO:0009103">
    <property type="term" value="P:lipopolysaccharide biosynthetic process"/>
    <property type="evidence" value="ECO:0007669"/>
    <property type="project" value="UniProtKB-ARBA"/>
</dbReference>
<feature type="region of interest" description="Disordered" evidence="8">
    <location>
        <begin position="310"/>
        <end position="423"/>
    </location>
</feature>
<keyword evidence="4 12" id="KW-0808">Transferase</keyword>
<evidence type="ECO:0000256" key="8">
    <source>
        <dbReference type="SAM" id="MobiDB-lite"/>
    </source>
</evidence>
<evidence type="ECO:0000256" key="4">
    <source>
        <dbReference type="ARBA" id="ARBA00022679"/>
    </source>
</evidence>
<comment type="subcellular location">
    <subcellularLocation>
        <location evidence="1">Cell membrane</location>
        <topology evidence="1">Multi-pass membrane protein</topology>
    </subcellularLocation>
</comment>
<feature type="transmembrane region" description="Helical" evidence="9">
    <location>
        <begin position="491"/>
        <end position="513"/>
    </location>
</feature>
<gene>
    <name evidence="12" type="ORF">SAMN05216259_101439</name>
</gene>
<keyword evidence="5 9" id="KW-0812">Transmembrane</keyword>
<keyword evidence="2" id="KW-1003">Cell membrane</keyword>
<evidence type="ECO:0000256" key="5">
    <source>
        <dbReference type="ARBA" id="ARBA00022692"/>
    </source>
</evidence>
<dbReference type="Pfam" id="PF24878">
    <property type="entry name" value="YkcB_C"/>
    <property type="match status" value="1"/>
</dbReference>
<dbReference type="InterPro" id="IPR038731">
    <property type="entry name" value="RgtA/B/C-like"/>
</dbReference>
<proteinExistence type="predicted"/>
<dbReference type="OrthoDB" id="5241882at2"/>
<feature type="domain" description="Glycosyltransferase RgtA/B/C/D-like" evidence="10">
    <location>
        <begin position="105"/>
        <end position="260"/>
    </location>
</feature>
<evidence type="ECO:0000256" key="6">
    <source>
        <dbReference type="ARBA" id="ARBA00022989"/>
    </source>
</evidence>
<dbReference type="PANTHER" id="PTHR33908:SF3">
    <property type="entry name" value="UNDECAPRENYL PHOSPHATE-ALPHA-4-AMINO-4-DEOXY-L-ARABINOSE ARABINOSYL TRANSFERASE"/>
    <property type="match status" value="1"/>
</dbReference>
<accession>A0A1G9VY09</accession>
<protein>
    <submittedName>
        <fullName evidence="12">Dolichyl-phosphate-mannose-protein mannosyltransferase</fullName>
    </submittedName>
</protein>
<keyword evidence="7 9" id="KW-0472">Membrane</keyword>
<evidence type="ECO:0000259" key="10">
    <source>
        <dbReference type="Pfam" id="PF13231"/>
    </source>
</evidence>
<feature type="transmembrane region" description="Helical" evidence="9">
    <location>
        <begin position="218"/>
        <end position="234"/>
    </location>
</feature>
<sequence length="801" mass="81349">MTSSSESLGPVVTRLSAEPRPLPGPVRLSGRRWQVWRSPDDQPRWARPALLGIAAFAAALFTWNIATAGYAMFYSDSVKSMSVSWKAWLFGAMDPGATITLDKIPGSFAVQALFARVLGFHQWSVALPQCVEGVVAVLVMYRIVRRWVGEAAGLIAAATLALTPVCASMFGHPMEDGALVCCLVLAADRFQVAVLEGRLRPLVWAGVWVGVGFQMKMMQAWMVLPAFTLAYLLVAPGRFGRRLRHVLVAGAVCFAVSVSWVVMMTVVPAKDRPYVDGSTNNSAVAMVFGYNGLDRFGIHIKGAAAGIGGGGGARGGQGRFEAPPGAAGSAGSPGSSSGASGPQGSNGPGSLPSFPSGGMPSGSGALPGGSGAAPGGSQASGGSGPPGGTGTQGSGGFPGGQGGPGAQSARGFPGGPGGPGGSSKWTKLFEGRFAPQIGWLLPFALMVLVLGLWWRRRAERTDALRGGFVTFGAWLVVVGAVFSDMDSIPHTAYMATLAPALAALSGAGAVMLWRTYRAGRRAAWALPAVVAVQAWWTWHLWGQAPSFVPWLRLLSLLAAAAAVVVLVAGRLTRRARARAVTAALLVGLATAFTGSAAWSLSVFDPADGGSAFDAQAGPATTSGGFQGSFPGGATPGGSGGGEGAQAGRGPGAGGGGMTAQATWTSDERKLWAYVKAHQDGAEYPLATVGWRQAEPYILATGEKVLPIGGFSGSADQPTLAAFESLVGQGKVHYVLTEGSGGGVGMRGGTGTASAAIGTWVTGHCTKVSASAYGAQQPTSAATPAGGFGGGSGTLLRCDPTS</sequence>
<dbReference type="GO" id="GO:0005886">
    <property type="term" value="C:plasma membrane"/>
    <property type="evidence" value="ECO:0007669"/>
    <property type="project" value="UniProtKB-SubCell"/>
</dbReference>
<feature type="transmembrane region" description="Helical" evidence="9">
    <location>
        <begin position="433"/>
        <end position="454"/>
    </location>
</feature>
<evidence type="ECO:0000256" key="7">
    <source>
        <dbReference type="ARBA" id="ARBA00023136"/>
    </source>
</evidence>
<feature type="transmembrane region" description="Helical" evidence="9">
    <location>
        <begin position="522"/>
        <end position="541"/>
    </location>
</feature>
<dbReference type="AlphaFoldDB" id="A0A1G9VY09"/>
<keyword evidence="6 9" id="KW-1133">Transmembrane helix</keyword>
<dbReference type="InterPro" id="IPR056785">
    <property type="entry name" value="YkcA/B-like_C"/>
</dbReference>
<reference evidence="12 13" key="1">
    <citation type="submission" date="2016-10" db="EMBL/GenBank/DDBJ databases">
        <authorList>
            <person name="de Groot N.N."/>
        </authorList>
    </citation>
    <scope>NUCLEOTIDE SEQUENCE [LARGE SCALE GENOMIC DNA]</scope>
    <source>
        <strain evidence="12 13">CGMCC 4.2022</strain>
    </source>
</reference>